<evidence type="ECO:0000256" key="4">
    <source>
        <dbReference type="ARBA" id="ARBA00022729"/>
    </source>
</evidence>
<dbReference type="GO" id="GO:0043190">
    <property type="term" value="C:ATP-binding cassette (ABC) transporter complex"/>
    <property type="evidence" value="ECO:0007669"/>
    <property type="project" value="InterPro"/>
</dbReference>
<evidence type="ECO:0000256" key="3">
    <source>
        <dbReference type="ARBA" id="ARBA00022448"/>
    </source>
</evidence>
<dbReference type="InterPro" id="IPR030678">
    <property type="entry name" value="Peptide/Ni-bd"/>
</dbReference>
<dbReference type="Gene3D" id="3.90.76.10">
    <property type="entry name" value="Dipeptide-binding Protein, Domain 1"/>
    <property type="match status" value="1"/>
</dbReference>
<dbReference type="InterPro" id="IPR039424">
    <property type="entry name" value="SBP_5"/>
</dbReference>
<proteinExistence type="inferred from homology"/>
<dbReference type="GO" id="GO:0030288">
    <property type="term" value="C:outer membrane-bounded periplasmic space"/>
    <property type="evidence" value="ECO:0007669"/>
    <property type="project" value="UniProtKB-ARBA"/>
</dbReference>
<accession>A0A5C5G9Z6</accession>
<keyword evidence="3" id="KW-0813">Transport</keyword>
<protein>
    <submittedName>
        <fullName evidence="6">ABC transporter substrate-binding protein</fullName>
    </submittedName>
</protein>
<evidence type="ECO:0000259" key="5">
    <source>
        <dbReference type="Pfam" id="PF00496"/>
    </source>
</evidence>
<organism evidence="6 7">
    <name type="scientific">Pelagovum pacificum</name>
    <dbReference type="NCBI Taxonomy" id="2588711"/>
    <lineage>
        <taxon>Bacteria</taxon>
        <taxon>Pseudomonadati</taxon>
        <taxon>Pseudomonadota</taxon>
        <taxon>Alphaproteobacteria</taxon>
        <taxon>Rhodobacterales</taxon>
        <taxon>Paracoccaceae</taxon>
        <taxon>Pelagovum</taxon>
    </lineage>
</organism>
<evidence type="ECO:0000256" key="1">
    <source>
        <dbReference type="ARBA" id="ARBA00004418"/>
    </source>
</evidence>
<comment type="similarity">
    <text evidence="2">Belongs to the bacterial solute-binding protein 5 family.</text>
</comment>
<gene>
    <name evidence="6" type="ORF">FHY64_16180</name>
</gene>
<dbReference type="RefSeq" id="WP_140196618.1">
    <property type="nucleotide sequence ID" value="NZ_CP065915.1"/>
</dbReference>
<feature type="domain" description="Solute-binding protein family 5" evidence="5">
    <location>
        <begin position="85"/>
        <end position="452"/>
    </location>
</feature>
<keyword evidence="4" id="KW-0732">Signal</keyword>
<reference evidence="6 7" key="1">
    <citation type="submission" date="2019-06" db="EMBL/GenBank/DDBJ databases">
        <title>Genome of new Rhodobacteraceae sp. SM1903.</title>
        <authorList>
            <person name="Ren X."/>
        </authorList>
    </citation>
    <scope>NUCLEOTIDE SEQUENCE [LARGE SCALE GENOMIC DNA]</scope>
    <source>
        <strain evidence="6 7">SM1903</strain>
    </source>
</reference>
<evidence type="ECO:0000313" key="6">
    <source>
        <dbReference type="EMBL" id="TNY31546.1"/>
    </source>
</evidence>
<dbReference type="AlphaFoldDB" id="A0A5C5G9Z6"/>
<evidence type="ECO:0000256" key="2">
    <source>
        <dbReference type="ARBA" id="ARBA00005695"/>
    </source>
</evidence>
<dbReference type="InterPro" id="IPR006311">
    <property type="entry name" value="TAT_signal"/>
</dbReference>
<dbReference type="Proteomes" id="UP000314011">
    <property type="component" value="Unassembled WGS sequence"/>
</dbReference>
<dbReference type="PANTHER" id="PTHR30290:SF10">
    <property type="entry name" value="PERIPLASMIC OLIGOPEPTIDE-BINDING PROTEIN-RELATED"/>
    <property type="match status" value="1"/>
</dbReference>
<comment type="subcellular location">
    <subcellularLocation>
        <location evidence="1">Periplasm</location>
    </subcellularLocation>
</comment>
<dbReference type="GO" id="GO:0015833">
    <property type="term" value="P:peptide transport"/>
    <property type="evidence" value="ECO:0007669"/>
    <property type="project" value="TreeGrafter"/>
</dbReference>
<dbReference type="CDD" id="cd00995">
    <property type="entry name" value="PBP2_NikA_DppA_OppA_like"/>
    <property type="match status" value="1"/>
</dbReference>
<dbReference type="GO" id="GO:1904680">
    <property type="term" value="F:peptide transmembrane transporter activity"/>
    <property type="evidence" value="ECO:0007669"/>
    <property type="project" value="TreeGrafter"/>
</dbReference>
<dbReference type="Gene3D" id="3.40.190.10">
    <property type="entry name" value="Periplasmic binding protein-like II"/>
    <property type="match status" value="1"/>
</dbReference>
<dbReference type="OrthoDB" id="9803988at2"/>
<dbReference type="Gene3D" id="3.10.105.10">
    <property type="entry name" value="Dipeptide-binding Protein, Domain 3"/>
    <property type="match status" value="1"/>
</dbReference>
<dbReference type="SUPFAM" id="SSF53850">
    <property type="entry name" value="Periplasmic binding protein-like II"/>
    <property type="match status" value="1"/>
</dbReference>
<comment type="caution">
    <text evidence="6">The sequence shown here is derived from an EMBL/GenBank/DDBJ whole genome shotgun (WGS) entry which is preliminary data.</text>
</comment>
<name>A0A5C5G9Z6_9RHOB</name>
<dbReference type="PIRSF" id="PIRSF002741">
    <property type="entry name" value="MppA"/>
    <property type="match status" value="1"/>
</dbReference>
<keyword evidence="7" id="KW-1185">Reference proteome</keyword>
<evidence type="ECO:0000313" key="7">
    <source>
        <dbReference type="Proteomes" id="UP000314011"/>
    </source>
</evidence>
<sequence>MTHKIKAGITRRTLLMSGAAAVGALSVGARPTQLMAQTPAAEQVLKVAHGGFDLDWSPMRGGGRVLRWNSLWWASPMYFDENAQIQPYVVTEWTPNDDMTEWTFTLNPDAVFSDGSPITAADIKGSWELAAMPSTRHERVNQVLAGVVGYDEITGGETSTLEGVATPDDQTVVVTLGTPDPIFFMRIANHLIPIVKASEARDENGEEVMEWFAPENGGITSGPFTMVELDVDGGSIAFEPNPNFFIEAPKLTRVEIQVIEDTVTATNLIARGDMHAHTELVTSTIIQDLGPEFSAGPQIPSGQHFWFNVNAAPFDDPMVREAAILAVDREGLIRASFPDGPHEMAEQILVGIDGVDPDWEPYPYDPERARELLAESSYGGPERLPRLILAGTTTPAITAAAQFIVEQWRQNLGITAVELRPSLDGFRPADVHIIRDDAGTRIPDAASFLNANISTEGNISKNKMNGYSNEEIDSLLDAAIDMAVDNPDRIGNAREAQRIFRDEFGFIPWYYETMSRWARAEVEGMEKNLDWQVIRPWNIQIMES</sequence>
<dbReference type="PANTHER" id="PTHR30290">
    <property type="entry name" value="PERIPLASMIC BINDING COMPONENT OF ABC TRANSPORTER"/>
    <property type="match status" value="1"/>
</dbReference>
<dbReference type="InterPro" id="IPR000914">
    <property type="entry name" value="SBP_5_dom"/>
</dbReference>
<dbReference type="EMBL" id="VFFF01000002">
    <property type="protein sequence ID" value="TNY31546.1"/>
    <property type="molecule type" value="Genomic_DNA"/>
</dbReference>
<dbReference type="PROSITE" id="PS51318">
    <property type="entry name" value="TAT"/>
    <property type="match status" value="1"/>
</dbReference>
<dbReference type="Pfam" id="PF00496">
    <property type="entry name" value="SBP_bac_5"/>
    <property type="match status" value="1"/>
</dbReference>